<dbReference type="InterPro" id="IPR052943">
    <property type="entry name" value="TMTC_O-mannosyl-trnsfr"/>
</dbReference>
<keyword evidence="4" id="KW-1133">Transmembrane helix</keyword>
<comment type="caution">
    <text evidence="6">The sequence shown here is derived from an EMBL/GenBank/DDBJ whole genome shotgun (WGS) entry which is preliminary data.</text>
</comment>
<keyword evidence="1" id="KW-0677">Repeat</keyword>
<dbReference type="Proteomes" id="UP001445076">
    <property type="component" value="Unassembled WGS sequence"/>
</dbReference>
<evidence type="ECO:0000256" key="1">
    <source>
        <dbReference type="ARBA" id="ARBA00022737"/>
    </source>
</evidence>
<proteinExistence type="predicted"/>
<organism evidence="6 7">
    <name type="scientific">Cherax quadricarinatus</name>
    <name type="common">Australian red claw crayfish</name>
    <dbReference type="NCBI Taxonomy" id="27406"/>
    <lineage>
        <taxon>Eukaryota</taxon>
        <taxon>Metazoa</taxon>
        <taxon>Ecdysozoa</taxon>
        <taxon>Arthropoda</taxon>
        <taxon>Crustacea</taxon>
        <taxon>Multicrustacea</taxon>
        <taxon>Malacostraca</taxon>
        <taxon>Eumalacostraca</taxon>
        <taxon>Eucarida</taxon>
        <taxon>Decapoda</taxon>
        <taxon>Pleocyemata</taxon>
        <taxon>Astacidea</taxon>
        <taxon>Parastacoidea</taxon>
        <taxon>Parastacidae</taxon>
        <taxon>Cherax</taxon>
    </lineage>
</organism>
<accession>A0AAW0XEG1</accession>
<evidence type="ECO:0000313" key="6">
    <source>
        <dbReference type="EMBL" id="KAK8742890.1"/>
    </source>
</evidence>
<dbReference type="PANTHER" id="PTHR44809:SF1">
    <property type="entry name" value="PROTEIN O-MANNOSYL-TRANSFERASE TMTC1"/>
    <property type="match status" value="1"/>
</dbReference>
<keyword evidence="7" id="KW-1185">Reference proteome</keyword>
<gene>
    <name evidence="6" type="ORF">OTU49_001716</name>
</gene>
<dbReference type="AlphaFoldDB" id="A0AAW0XEG1"/>
<dbReference type="EMBL" id="JARKIK010000027">
    <property type="protein sequence ID" value="KAK8742890.1"/>
    <property type="molecule type" value="Genomic_DNA"/>
</dbReference>
<keyword evidence="2" id="KW-0802">TPR repeat</keyword>
<evidence type="ECO:0000256" key="4">
    <source>
        <dbReference type="SAM" id="Phobius"/>
    </source>
</evidence>
<dbReference type="InterPro" id="IPR013618">
    <property type="entry name" value="TMTC_DUF1736"/>
</dbReference>
<evidence type="ECO:0000256" key="3">
    <source>
        <dbReference type="ARBA" id="ARBA00023136"/>
    </source>
</evidence>
<name>A0AAW0XEG1_CHEQU</name>
<feature type="transmembrane region" description="Helical" evidence="4">
    <location>
        <begin position="43"/>
        <end position="61"/>
    </location>
</feature>
<feature type="transmembrane region" description="Helical" evidence="4">
    <location>
        <begin position="68"/>
        <end position="89"/>
    </location>
</feature>
<keyword evidence="3 4" id="KW-0472">Membrane</keyword>
<reference evidence="6 7" key="1">
    <citation type="journal article" date="2024" name="BMC Genomics">
        <title>Genome assembly of redclaw crayfish (Cherax quadricarinatus) provides insights into its immune adaptation and hypoxia tolerance.</title>
        <authorList>
            <person name="Liu Z."/>
            <person name="Zheng J."/>
            <person name="Li H."/>
            <person name="Fang K."/>
            <person name="Wang S."/>
            <person name="He J."/>
            <person name="Zhou D."/>
            <person name="Weng S."/>
            <person name="Chi M."/>
            <person name="Gu Z."/>
            <person name="He J."/>
            <person name="Li F."/>
            <person name="Wang M."/>
        </authorList>
    </citation>
    <scope>NUCLEOTIDE SEQUENCE [LARGE SCALE GENOMIC DNA]</scope>
    <source>
        <strain evidence="6">ZL_2023a</strain>
    </source>
</reference>
<dbReference type="Pfam" id="PF08409">
    <property type="entry name" value="TMTC_DUF1736"/>
    <property type="match status" value="1"/>
</dbReference>
<feature type="domain" description="DUF1736" evidence="5">
    <location>
        <begin position="1"/>
        <end position="52"/>
    </location>
</feature>
<sequence length="156" mass="17931">RFLTFCYLPAHNVWLLLCPVTLSYDWQMESIPLVSTLLDGRNMASISLYTSLLLLMVSALRQRRRERLVVVWSLLVLCLPFLPATNVFFRVGFVVAERLLYIPSFGWCALVGVGAARVARVVPGRGWRYLFLALLLALCLKTARRNLDWHSRETLF</sequence>
<feature type="non-terminal residue" evidence="6">
    <location>
        <position position="156"/>
    </location>
</feature>
<feature type="transmembrane region" description="Helical" evidence="4">
    <location>
        <begin position="101"/>
        <end position="119"/>
    </location>
</feature>
<protein>
    <recommendedName>
        <fullName evidence="5">DUF1736 domain-containing protein</fullName>
    </recommendedName>
</protein>
<evidence type="ECO:0000259" key="5">
    <source>
        <dbReference type="Pfam" id="PF08409"/>
    </source>
</evidence>
<feature type="non-terminal residue" evidence="6">
    <location>
        <position position="1"/>
    </location>
</feature>
<keyword evidence="4" id="KW-0812">Transmembrane</keyword>
<evidence type="ECO:0000313" key="7">
    <source>
        <dbReference type="Proteomes" id="UP001445076"/>
    </source>
</evidence>
<dbReference type="PANTHER" id="PTHR44809">
    <property type="match status" value="1"/>
</dbReference>
<evidence type="ECO:0000256" key="2">
    <source>
        <dbReference type="ARBA" id="ARBA00022803"/>
    </source>
</evidence>